<dbReference type="PANTHER" id="PTHR33990">
    <property type="entry name" value="PROTEIN YJDN-RELATED"/>
    <property type="match status" value="1"/>
</dbReference>
<dbReference type="PANTHER" id="PTHR33990:SF1">
    <property type="entry name" value="PROTEIN YJDN"/>
    <property type="match status" value="1"/>
</dbReference>
<reference evidence="2 3" key="1">
    <citation type="submission" date="2021-11" db="EMBL/GenBank/DDBJ databases">
        <title>Genomic of Niabella pedocola.</title>
        <authorList>
            <person name="Wu T."/>
        </authorList>
    </citation>
    <scope>NUCLEOTIDE SEQUENCE [LARGE SCALE GENOMIC DNA]</scope>
    <source>
        <strain evidence="2 3">JCM 31011</strain>
    </source>
</reference>
<dbReference type="InterPro" id="IPR029068">
    <property type="entry name" value="Glyas_Bleomycin-R_OHBP_Dase"/>
</dbReference>
<dbReference type="CDD" id="cd06588">
    <property type="entry name" value="PhnB_like"/>
    <property type="match status" value="1"/>
</dbReference>
<accession>A0ABS8PTH4</accession>
<proteinExistence type="predicted"/>
<dbReference type="RefSeq" id="WP_231004480.1">
    <property type="nucleotide sequence ID" value="NZ_JAJNEC010000005.1"/>
</dbReference>
<name>A0ABS8PTH4_9BACT</name>
<protein>
    <submittedName>
        <fullName evidence="2">VOC family protein</fullName>
    </submittedName>
</protein>
<sequence length="141" mass="15426">MSQINPHITFNGNCRNAMMFYKDALNVPLDIITVGQSPMAARFPTDMADSILHSSLTKGEIVLLASDEMGSHETINPIENALSLSLSCSTEDELNTYLTNLSAGGAIIFPLHDFFSGKMAVIRDPFGIKWTIGYYPNQPLA</sequence>
<dbReference type="SUPFAM" id="SSF54593">
    <property type="entry name" value="Glyoxalase/Bleomycin resistance protein/Dihydroxybiphenyl dioxygenase"/>
    <property type="match status" value="1"/>
</dbReference>
<dbReference type="InterPro" id="IPR028973">
    <property type="entry name" value="PhnB-like"/>
</dbReference>
<evidence type="ECO:0000259" key="1">
    <source>
        <dbReference type="Pfam" id="PF06983"/>
    </source>
</evidence>
<comment type="caution">
    <text evidence="2">The sequence shown here is derived from an EMBL/GenBank/DDBJ whole genome shotgun (WGS) entry which is preliminary data.</text>
</comment>
<organism evidence="2 3">
    <name type="scientific">Niabella pedocola</name>
    <dbReference type="NCBI Taxonomy" id="1752077"/>
    <lineage>
        <taxon>Bacteria</taxon>
        <taxon>Pseudomonadati</taxon>
        <taxon>Bacteroidota</taxon>
        <taxon>Chitinophagia</taxon>
        <taxon>Chitinophagales</taxon>
        <taxon>Chitinophagaceae</taxon>
        <taxon>Niabella</taxon>
    </lineage>
</organism>
<evidence type="ECO:0000313" key="3">
    <source>
        <dbReference type="Proteomes" id="UP001199816"/>
    </source>
</evidence>
<evidence type="ECO:0000313" key="2">
    <source>
        <dbReference type="EMBL" id="MCD2423216.1"/>
    </source>
</evidence>
<keyword evidence="3" id="KW-1185">Reference proteome</keyword>
<dbReference type="Pfam" id="PF06983">
    <property type="entry name" value="3-dmu-9_3-mt"/>
    <property type="match status" value="1"/>
</dbReference>
<feature type="domain" description="PhnB-like" evidence="1">
    <location>
        <begin position="3"/>
        <end position="132"/>
    </location>
</feature>
<gene>
    <name evidence="2" type="ORF">LQ567_10635</name>
</gene>
<dbReference type="Gene3D" id="3.10.180.10">
    <property type="entry name" value="2,3-Dihydroxybiphenyl 1,2-Dioxygenase, domain 1"/>
    <property type="match status" value="1"/>
</dbReference>
<dbReference type="Proteomes" id="UP001199816">
    <property type="component" value="Unassembled WGS sequence"/>
</dbReference>
<dbReference type="EMBL" id="JAJNEC010000005">
    <property type="protein sequence ID" value="MCD2423216.1"/>
    <property type="molecule type" value="Genomic_DNA"/>
</dbReference>